<name>I8AN84_9BACL</name>
<comment type="caution">
    <text evidence="1">The sequence shown here is derived from an EMBL/GenBank/DDBJ whole genome shotgun (WGS) entry which is preliminary data.</text>
</comment>
<sequence>MKTNDLTAYFLIVLNKMLIRLLQKTKSCYIKKKNDLWPMDYENVEELMKYMKENRYHYYKLYASYGLNGWVLSKGIRFDE</sequence>
<organism evidence="1 2">
    <name type="scientific">Fictibacillus macauensis ZFHKF-1</name>
    <dbReference type="NCBI Taxonomy" id="1196324"/>
    <lineage>
        <taxon>Bacteria</taxon>
        <taxon>Bacillati</taxon>
        <taxon>Bacillota</taxon>
        <taxon>Bacilli</taxon>
        <taxon>Bacillales</taxon>
        <taxon>Fictibacillaceae</taxon>
        <taxon>Fictibacillus</taxon>
    </lineage>
</organism>
<proteinExistence type="predicted"/>
<protein>
    <submittedName>
        <fullName evidence="1">Uncharacterized protein</fullName>
    </submittedName>
</protein>
<dbReference type="eggNOG" id="ENOG5032WV1">
    <property type="taxonomic scope" value="Bacteria"/>
</dbReference>
<evidence type="ECO:0000313" key="1">
    <source>
        <dbReference type="EMBL" id="EIT87462.1"/>
    </source>
</evidence>
<evidence type="ECO:0000313" key="2">
    <source>
        <dbReference type="Proteomes" id="UP000004080"/>
    </source>
</evidence>
<dbReference type="EMBL" id="AKKV01000003">
    <property type="protein sequence ID" value="EIT87462.1"/>
    <property type="molecule type" value="Genomic_DNA"/>
</dbReference>
<keyword evidence="2" id="KW-1185">Reference proteome</keyword>
<accession>I8AN84</accession>
<gene>
    <name evidence="1" type="ORF">A374_00140</name>
</gene>
<dbReference type="AlphaFoldDB" id="I8AN84"/>
<reference evidence="1 2" key="1">
    <citation type="journal article" date="2012" name="J. Bacteriol.">
        <title>Genome of Bacillus macauensis ZFHKF-1, a Long-Chain-Forming Bacterium.</title>
        <authorList>
            <person name="Cai L."/>
            <person name="Zhang T."/>
        </authorList>
    </citation>
    <scope>NUCLEOTIDE SEQUENCE [LARGE SCALE GENOMIC DNA]</scope>
    <source>
        <strain evidence="1 2">ZFHKF-1</strain>
    </source>
</reference>
<dbReference type="PATRIC" id="fig|1196324.3.peg.28"/>
<dbReference type="Proteomes" id="UP000004080">
    <property type="component" value="Unassembled WGS sequence"/>
</dbReference>